<accession>A0A6F8PME8</accession>
<dbReference type="EMBL" id="AP021888">
    <property type="protein sequence ID" value="BBP43248.1"/>
    <property type="molecule type" value="Genomic_DNA"/>
</dbReference>
<keyword evidence="3" id="KW-1185">Reference proteome</keyword>
<organism evidence="2 3">
    <name type="scientific">Thiosulfativibrio zosterae</name>
    <dbReference type="NCBI Taxonomy" id="2675053"/>
    <lineage>
        <taxon>Bacteria</taxon>
        <taxon>Pseudomonadati</taxon>
        <taxon>Pseudomonadota</taxon>
        <taxon>Gammaproteobacteria</taxon>
        <taxon>Thiotrichales</taxon>
        <taxon>Piscirickettsiaceae</taxon>
        <taxon>Thiosulfativibrio</taxon>
    </lineage>
</organism>
<keyword evidence="1" id="KW-1133">Transmembrane helix</keyword>
<sequence length="92" mass="10255">MKSVLTKLFAPILNLFETGDLPENYRPSHRTFLKILGSLFLMLAGVAVYFGFRTNEMAALLPAFIFAAIGFISLIVAFLGSDKAVSNIWRNR</sequence>
<keyword evidence="1" id="KW-0812">Transmembrane</keyword>
<dbReference type="KEGG" id="tzo:THMIRHAT_09940"/>
<feature type="transmembrane region" description="Helical" evidence="1">
    <location>
        <begin position="58"/>
        <end position="80"/>
    </location>
</feature>
<name>A0A6F8PME8_9GAMM</name>
<gene>
    <name evidence="2" type="ORF">THMIRHAT_09940</name>
</gene>
<keyword evidence="1" id="KW-0472">Membrane</keyword>
<protein>
    <submittedName>
        <fullName evidence="2">Uncharacterized protein</fullName>
    </submittedName>
</protein>
<evidence type="ECO:0000256" key="1">
    <source>
        <dbReference type="SAM" id="Phobius"/>
    </source>
</evidence>
<dbReference type="RefSeq" id="WP_173291069.1">
    <property type="nucleotide sequence ID" value="NZ_AP021888.1"/>
</dbReference>
<evidence type="ECO:0000313" key="2">
    <source>
        <dbReference type="EMBL" id="BBP43248.1"/>
    </source>
</evidence>
<reference evidence="3" key="1">
    <citation type="submission" date="2019-11" db="EMBL/GenBank/DDBJ databases">
        <title>Isolation and characterization of two novel species in the genus Thiomicrorhabdus.</title>
        <authorList>
            <person name="Mochizuki J."/>
            <person name="Kojima H."/>
            <person name="Fukui M."/>
        </authorList>
    </citation>
    <scope>NUCLEOTIDE SEQUENCE [LARGE SCALE GENOMIC DNA]</scope>
    <source>
        <strain evidence="3">AkT22</strain>
    </source>
</reference>
<feature type="transmembrane region" description="Helical" evidence="1">
    <location>
        <begin position="32"/>
        <end position="52"/>
    </location>
</feature>
<dbReference type="AlphaFoldDB" id="A0A6F8PME8"/>
<evidence type="ECO:0000313" key="3">
    <source>
        <dbReference type="Proteomes" id="UP000501466"/>
    </source>
</evidence>
<dbReference type="Proteomes" id="UP000501466">
    <property type="component" value="Chromosome"/>
</dbReference>
<proteinExistence type="predicted"/>